<comment type="caution">
    <text evidence="4">The sequence shown here is derived from an EMBL/GenBank/DDBJ whole genome shotgun (WGS) entry which is preliminary data.</text>
</comment>
<protein>
    <recommendedName>
        <fullName evidence="3">MATH domain-containing protein</fullName>
    </recommendedName>
</protein>
<dbReference type="Proteomes" id="UP001202328">
    <property type="component" value="Unassembled WGS sequence"/>
</dbReference>
<reference evidence="4" key="1">
    <citation type="submission" date="2022-04" db="EMBL/GenBank/DDBJ databases">
        <title>A functionally conserved STORR gene fusion in Papaver species that diverged 16.8 million years ago.</title>
        <authorList>
            <person name="Catania T."/>
        </authorList>
    </citation>
    <scope>NUCLEOTIDE SEQUENCE</scope>
    <source>
        <strain evidence="4">S-188037</strain>
    </source>
</reference>
<feature type="non-terminal residue" evidence="4">
    <location>
        <position position="67"/>
    </location>
</feature>
<feature type="non-terminal residue" evidence="4">
    <location>
        <position position="1"/>
    </location>
</feature>
<dbReference type="AlphaFoldDB" id="A0AAD4SS38"/>
<name>A0AAD4SS38_9MAGN</name>
<feature type="transmembrane region" description="Helical" evidence="2">
    <location>
        <begin position="50"/>
        <end position="66"/>
    </location>
</feature>
<feature type="domain" description="MATH" evidence="3">
    <location>
        <begin position="1"/>
        <end position="42"/>
    </location>
</feature>
<evidence type="ECO:0000313" key="5">
    <source>
        <dbReference type="Proteomes" id="UP001202328"/>
    </source>
</evidence>
<keyword evidence="2" id="KW-0812">Transmembrane</keyword>
<evidence type="ECO:0000256" key="2">
    <source>
        <dbReference type="SAM" id="Phobius"/>
    </source>
</evidence>
<keyword evidence="5" id="KW-1185">Reference proteome</keyword>
<dbReference type="Pfam" id="PF22486">
    <property type="entry name" value="MATH_2"/>
    <property type="match status" value="1"/>
</dbReference>
<keyword evidence="2" id="KW-0472">Membrane</keyword>
<dbReference type="InterPro" id="IPR050804">
    <property type="entry name" value="MCC"/>
</dbReference>
<accession>A0AAD4SS38</accession>
<evidence type="ECO:0000259" key="3">
    <source>
        <dbReference type="PROSITE" id="PS50144"/>
    </source>
</evidence>
<organism evidence="4 5">
    <name type="scientific">Papaver atlanticum</name>
    <dbReference type="NCBI Taxonomy" id="357466"/>
    <lineage>
        <taxon>Eukaryota</taxon>
        <taxon>Viridiplantae</taxon>
        <taxon>Streptophyta</taxon>
        <taxon>Embryophyta</taxon>
        <taxon>Tracheophyta</taxon>
        <taxon>Spermatophyta</taxon>
        <taxon>Magnoliopsida</taxon>
        <taxon>Ranunculales</taxon>
        <taxon>Papaveraceae</taxon>
        <taxon>Papaveroideae</taxon>
        <taxon>Papaver</taxon>
    </lineage>
</organism>
<dbReference type="InterPro" id="IPR002083">
    <property type="entry name" value="MATH/TRAF_dom"/>
</dbReference>
<evidence type="ECO:0000313" key="4">
    <source>
        <dbReference type="EMBL" id="KAI3919142.1"/>
    </source>
</evidence>
<evidence type="ECO:0000256" key="1">
    <source>
        <dbReference type="ARBA" id="ARBA00023054"/>
    </source>
</evidence>
<keyword evidence="2" id="KW-1133">Transmembrane helix</keyword>
<dbReference type="PROSITE" id="PS50144">
    <property type="entry name" value="MATH"/>
    <property type="match status" value="1"/>
</dbReference>
<dbReference type="PANTHER" id="PTHR46236:SF35">
    <property type="entry name" value="MATH DOMAIN-CONTAINING PROTEIN"/>
    <property type="match status" value="1"/>
</dbReference>
<gene>
    <name evidence="4" type="ORF">MKW98_016695</name>
</gene>
<dbReference type="InterPro" id="IPR008974">
    <property type="entry name" value="TRAF-like"/>
</dbReference>
<proteinExistence type="predicted"/>
<dbReference type="PANTHER" id="PTHR46236">
    <property type="entry name" value="TRAF-LIKE SUPERFAMILY PROTEIN"/>
    <property type="match status" value="1"/>
</dbReference>
<dbReference type="Gene3D" id="2.60.210.10">
    <property type="entry name" value="Apoptosis, Tumor Necrosis Factor Receptor Associated Protein 2, Chain A"/>
    <property type="match status" value="1"/>
</dbReference>
<keyword evidence="1" id="KW-0175">Coiled coil</keyword>
<sequence>EKHQFTQADNGWGWPKLMSLAELHNNSKGYLLHDTCIIQVNLAVATGQTSVVNAAVVIVLCIFYGYW</sequence>
<dbReference type="EMBL" id="JAJJMB010008936">
    <property type="protein sequence ID" value="KAI3919142.1"/>
    <property type="molecule type" value="Genomic_DNA"/>
</dbReference>
<dbReference type="SUPFAM" id="SSF49599">
    <property type="entry name" value="TRAF domain-like"/>
    <property type="match status" value="1"/>
</dbReference>